<gene>
    <name evidence="1" type="ORF">KIPB_016953</name>
</gene>
<proteinExistence type="predicted"/>
<organism evidence="1 2">
    <name type="scientific">Kipferlia bialata</name>
    <dbReference type="NCBI Taxonomy" id="797122"/>
    <lineage>
        <taxon>Eukaryota</taxon>
        <taxon>Metamonada</taxon>
        <taxon>Carpediemonas-like organisms</taxon>
        <taxon>Kipferlia</taxon>
    </lineage>
</organism>
<comment type="caution">
    <text evidence="1">The sequence shown here is derived from an EMBL/GenBank/DDBJ whole genome shotgun (WGS) entry which is preliminary data.</text>
</comment>
<accession>A0A9K3DD03</accession>
<protein>
    <submittedName>
        <fullName evidence="1">Uncharacterized protein</fullName>
    </submittedName>
</protein>
<keyword evidence="2" id="KW-1185">Reference proteome</keyword>
<name>A0A9K3DD03_9EUKA</name>
<dbReference type="AlphaFoldDB" id="A0A9K3DD03"/>
<sequence>SIVMQRHSREGVDLWHHMFGQVLLALLDLVADQEPQ</sequence>
<reference evidence="1 2" key="1">
    <citation type="journal article" date="2018" name="PLoS ONE">
        <title>The draft genome of Kipferlia bialata reveals reductive genome evolution in fornicate parasites.</title>
        <authorList>
            <person name="Tanifuji G."/>
            <person name="Takabayashi S."/>
            <person name="Kume K."/>
            <person name="Takagi M."/>
            <person name="Nakayama T."/>
            <person name="Kamikawa R."/>
            <person name="Inagaki Y."/>
            <person name="Hashimoto T."/>
        </authorList>
    </citation>
    <scope>NUCLEOTIDE SEQUENCE [LARGE SCALE GENOMIC DNA]</scope>
    <source>
        <strain evidence="1">NY0173</strain>
    </source>
</reference>
<evidence type="ECO:0000313" key="1">
    <source>
        <dbReference type="EMBL" id="GIQ92897.1"/>
    </source>
</evidence>
<feature type="non-terminal residue" evidence="1">
    <location>
        <position position="1"/>
    </location>
</feature>
<evidence type="ECO:0000313" key="2">
    <source>
        <dbReference type="Proteomes" id="UP000265618"/>
    </source>
</evidence>
<dbReference type="Proteomes" id="UP000265618">
    <property type="component" value="Unassembled WGS sequence"/>
</dbReference>
<feature type="non-terminal residue" evidence="1">
    <location>
        <position position="36"/>
    </location>
</feature>
<dbReference type="EMBL" id="BDIP01010865">
    <property type="protein sequence ID" value="GIQ92897.1"/>
    <property type="molecule type" value="Genomic_DNA"/>
</dbReference>